<name>A0A6A5ZVW1_9PLEO</name>
<dbReference type="OrthoDB" id="10248987at2759"/>
<comment type="subcellular location">
    <subcellularLocation>
        <location evidence="5">Cytoplasm</location>
    </subcellularLocation>
</comment>
<dbReference type="UniPathway" id="UPA00988"/>
<keyword evidence="3 5" id="KW-0819">tRNA processing</keyword>
<dbReference type="InterPro" id="IPR015221">
    <property type="entry name" value="Urm1"/>
</dbReference>
<dbReference type="SUPFAM" id="SSF54285">
    <property type="entry name" value="MoaD/ThiS"/>
    <property type="match status" value="1"/>
</dbReference>
<dbReference type="Pfam" id="PF09138">
    <property type="entry name" value="Urm1"/>
    <property type="match status" value="1"/>
</dbReference>
<protein>
    <recommendedName>
        <fullName evidence="5">Ubiquitin-related modifier 1</fullName>
    </recommendedName>
</protein>
<dbReference type="GO" id="GO:0034227">
    <property type="term" value="P:tRNA thio-modification"/>
    <property type="evidence" value="ECO:0007669"/>
    <property type="project" value="InterPro"/>
</dbReference>
<evidence type="ECO:0000313" key="7">
    <source>
        <dbReference type="Proteomes" id="UP000799770"/>
    </source>
</evidence>
<gene>
    <name evidence="6" type="ORF">BDV96DRAFT_639727</name>
</gene>
<comment type="pathway">
    <text evidence="5">tRNA modification; 5-methoxycarbonylmethyl-2-thiouridine-tRNA biosynthesis.</text>
</comment>
<reference evidence="6" key="1">
    <citation type="journal article" date="2020" name="Stud. Mycol.">
        <title>101 Dothideomycetes genomes: a test case for predicting lifestyles and emergence of pathogens.</title>
        <authorList>
            <person name="Haridas S."/>
            <person name="Albert R."/>
            <person name="Binder M."/>
            <person name="Bloem J."/>
            <person name="Labutti K."/>
            <person name="Salamov A."/>
            <person name="Andreopoulos B."/>
            <person name="Baker S."/>
            <person name="Barry K."/>
            <person name="Bills G."/>
            <person name="Bluhm B."/>
            <person name="Cannon C."/>
            <person name="Castanera R."/>
            <person name="Culley D."/>
            <person name="Daum C."/>
            <person name="Ezra D."/>
            <person name="Gonzalez J."/>
            <person name="Henrissat B."/>
            <person name="Kuo A."/>
            <person name="Liang C."/>
            <person name="Lipzen A."/>
            <person name="Lutzoni F."/>
            <person name="Magnuson J."/>
            <person name="Mondo S."/>
            <person name="Nolan M."/>
            <person name="Ohm R."/>
            <person name="Pangilinan J."/>
            <person name="Park H.-J."/>
            <person name="Ramirez L."/>
            <person name="Alfaro M."/>
            <person name="Sun H."/>
            <person name="Tritt A."/>
            <person name="Yoshinaga Y."/>
            <person name="Zwiers L.-H."/>
            <person name="Turgeon B."/>
            <person name="Goodwin S."/>
            <person name="Spatafora J."/>
            <person name="Crous P."/>
            <person name="Grigoriev I."/>
        </authorList>
    </citation>
    <scope>NUCLEOTIDE SEQUENCE</scope>
    <source>
        <strain evidence="6">CBS 627.86</strain>
    </source>
</reference>
<keyword evidence="2" id="KW-1017">Isopeptide bond</keyword>
<evidence type="ECO:0000256" key="2">
    <source>
        <dbReference type="ARBA" id="ARBA00022499"/>
    </source>
</evidence>
<keyword evidence="1 5" id="KW-0963">Cytoplasm</keyword>
<evidence type="ECO:0000256" key="1">
    <source>
        <dbReference type="ARBA" id="ARBA00022490"/>
    </source>
</evidence>
<dbReference type="InterPro" id="IPR012675">
    <property type="entry name" value="Beta-grasp_dom_sf"/>
</dbReference>
<organism evidence="6 7">
    <name type="scientific">Lophiotrema nucula</name>
    <dbReference type="NCBI Taxonomy" id="690887"/>
    <lineage>
        <taxon>Eukaryota</taxon>
        <taxon>Fungi</taxon>
        <taxon>Dikarya</taxon>
        <taxon>Ascomycota</taxon>
        <taxon>Pezizomycotina</taxon>
        <taxon>Dothideomycetes</taxon>
        <taxon>Pleosporomycetidae</taxon>
        <taxon>Pleosporales</taxon>
        <taxon>Lophiotremataceae</taxon>
        <taxon>Lophiotrema</taxon>
    </lineage>
</organism>
<dbReference type="InterPro" id="IPR016155">
    <property type="entry name" value="Mopterin_synth/thiamin_S_b"/>
</dbReference>
<comment type="similarity">
    <text evidence="5">Belongs to the URM1 family.</text>
</comment>
<keyword evidence="4" id="KW-0833">Ubl conjugation pathway</keyword>
<dbReference type="Gene3D" id="3.10.20.30">
    <property type="match status" value="1"/>
</dbReference>
<evidence type="ECO:0000256" key="4">
    <source>
        <dbReference type="ARBA" id="ARBA00022786"/>
    </source>
</evidence>
<proteinExistence type="inferred from homology"/>
<evidence type="ECO:0000256" key="3">
    <source>
        <dbReference type="ARBA" id="ARBA00022694"/>
    </source>
</evidence>
<dbReference type="EMBL" id="ML977310">
    <property type="protein sequence ID" value="KAF2123185.1"/>
    <property type="molecule type" value="Genomic_DNA"/>
</dbReference>
<sequence length="146" mass="16218">MEGDQTINITLGFLGGLDKLVLGDLDENQMAIRLSSRTETGKNVNLKYLFKHIYDNLLVKSERLVPKRDPRYDENDPGKQLPFEEAASVLIENGKIRGGNLVVINEADWECIADDLAEELGVEVVADEMEISDGDKIEFVTTLHGG</sequence>
<dbReference type="GO" id="GO:0005737">
    <property type="term" value="C:cytoplasm"/>
    <property type="evidence" value="ECO:0007669"/>
    <property type="project" value="UniProtKB-SubCell"/>
</dbReference>
<evidence type="ECO:0000256" key="5">
    <source>
        <dbReference type="RuleBase" id="RU361182"/>
    </source>
</evidence>
<accession>A0A6A5ZVW1</accession>
<dbReference type="AlphaFoldDB" id="A0A6A5ZVW1"/>
<keyword evidence="7" id="KW-1185">Reference proteome</keyword>
<evidence type="ECO:0000313" key="6">
    <source>
        <dbReference type="EMBL" id="KAF2123185.1"/>
    </source>
</evidence>
<dbReference type="Proteomes" id="UP000799770">
    <property type="component" value="Unassembled WGS sequence"/>
</dbReference>